<evidence type="ECO:0000313" key="10">
    <source>
        <dbReference type="Proteomes" id="UP000031307"/>
    </source>
</evidence>
<dbReference type="PANTHER" id="PTHR11839">
    <property type="entry name" value="UDP/ADP-SUGAR PYROPHOSPHATASE"/>
    <property type="match status" value="1"/>
</dbReference>
<dbReference type="InterPro" id="IPR000086">
    <property type="entry name" value="NUDIX_hydrolase_dom"/>
</dbReference>
<dbReference type="AlphaFoldDB" id="A0A0C1CA31"/>
<evidence type="ECO:0000256" key="6">
    <source>
        <dbReference type="ARBA" id="ARBA00032162"/>
    </source>
</evidence>
<reference evidence="9 10" key="1">
    <citation type="journal article" date="2014" name="Mol. Biol. Evol.">
        <title>Massive expansion of Ubiquitination-related gene families within the Chlamydiae.</title>
        <authorList>
            <person name="Domman D."/>
            <person name="Collingro A."/>
            <person name="Lagkouvardos I."/>
            <person name="Gehre L."/>
            <person name="Weinmaier T."/>
            <person name="Rattei T."/>
            <person name="Subtil A."/>
            <person name="Horn M."/>
        </authorList>
    </citation>
    <scope>NUCLEOTIDE SEQUENCE [LARGE SCALE GENOMIC DNA]</scope>
    <source>
        <strain evidence="9 10">OEW1</strain>
    </source>
</reference>
<dbReference type="PANTHER" id="PTHR11839:SF18">
    <property type="entry name" value="NUDIX HYDROLASE DOMAIN-CONTAINING PROTEIN"/>
    <property type="match status" value="1"/>
</dbReference>
<comment type="caution">
    <text evidence="9">The sequence shown here is derived from an EMBL/GenBank/DDBJ whole genome shotgun (WGS) entry which is preliminary data.</text>
</comment>
<dbReference type="PROSITE" id="PS00893">
    <property type="entry name" value="NUDIX_BOX"/>
    <property type="match status" value="1"/>
</dbReference>
<dbReference type="CDD" id="cd03424">
    <property type="entry name" value="NUDIX_ADPRase_Nudt5_UGPPase_Nudt14"/>
    <property type="match status" value="1"/>
</dbReference>
<organism evidence="9 10">
    <name type="scientific">Parachlamydia acanthamoebae</name>
    <dbReference type="NCBI Taxonomy" id="83552"/>
    <lineage>
        <taxon>Bacteria</taxon>
        <taxon>Pseudomonadati</taxon>
        <taxon>Chlamydiota</taxon>
        <taxon>Chlamydiia</taxon>
        <taxon>Parachlamydiales</taxon>
        <taxon>Parachlamydiaceae</taxon>
        <taxon>Parachlamydia</taxon>
    </lineage>
</organism>
<dbReference type="GO" id="GO:0005829">
    <property type="term" value="C:cytosol"/>
    <property type="evidence" value="ECO:0007669"/>
    <property type="project" value="TreeGrafter"/>
</dbReference>
<evidence type="ECO:0000259" key="8">
    <source>
        <dbReference type="PROSITE" id="PS51462"/>
    </source>
</evidence>
<comment type="similarity">
    <text evidence="3">Belongs to the Nudix hydrolase family. NudK subfamily.</text>
</comment>
<dbReference type="GO" id="GO:0016787">
    <property type="term" value="F:hydrolase activity"/>
    <property type="evidence" value="ECO:0007669"/>
    <property type="project" value="UniProtKB-KW"/>
</dbReference>
<dbReference type="GO" id="GO:0006753">
    <property type="term" value="P:nucleoside phosphate metabolic process"/>
    <property type="evidence" value="ECO:0007669"/>
    <property type="project" value="TreeGrafter"/>
</dbReference>
<protein>
    <recommendedName>
        <fullName evidence="4">GDP-mannose pyrophosphatase</fullName>
    </recommendedName>
    <alternativeName>
        <fullName evidence="6">GDP-mannose hydrolase</fullName>
    </alternativeName>
    <alternativeName>
        <fullName evidence="7">GDPMK</fullName>
    </alternativeName>
</protein>
<evidence type="ECO:0000256" key="7">
    <source>
        <dbReference type="ARBA" id="ARBA00032272"/>
    </source>
</evidence>
<dbReference type="EMBL" id="JSAM01000057">
    <property type="protein sequence ID" value="KIA77870.1"/>
    <property type="molecule type" value="Genomic_DNA"/>
</dbReference>
<dbReference type="InterPro" id="IPR015797">
    <property type="entry name" value="NUDIX_hydrolase-like_dom_sf"/>
</dbReference>
<dbReference type="InterPro" id="IPR020084">
    <property type="entry name" value="NUDIX_hydrolase_CS"/>
</dbReference>
<dbReference type="Gene3D" id="3.90.79.10">
    <property type="entry name" value="Nucleoside Triphosphate Pyrophosphohydrolase"/>
    <property type="match status" value="1"/>
</dbReference>
<evidence type="ECO:0000256" key="4">
    <source>
        <dbReference type="ARBA" id="ARBA00016377"/>
    </source>
</evidence>
<dbReference type="Proteomes" id="UP000031307">
    <property type="component" value="Unassembled WGS sequence"/>
</dbReference>
<evidence type="ECO:0000256" key="2">
    <source>
        <dbReference type="ARBA" id="ARBA00001946"/>
    </source>
</evidence>
<keyword evidence="5" id="KW-0378">Hydrolase</keyword>
<dbReference type="PROSITE" id="PS51462">
    <property type="entry name" value="NUDIX"/>
    <property type="match status" value="1"/>
</dbReference>
<evidence type="ECO:0000256" key="1">
    <source>
        <dbReference type="ARBA" id="ARBA00000847"/>
    </source>
</evidence>
<dbReference type="Pfam" id="PF00293">
    <property type="entry name" value="NUDIX"/>
    <property type="match status" value="1"/>
</dbReference>
<feature type="domain" description="Nudix hydrolase" evidence="8">
    <location>
        <begin position="45"/>
        <end position="179"/>
    </location>
</feature>
<sequence>MMEKPPFHPFTDIPQAKIVYTGKRFSVYHAETPSKNGKLAKRDAVIHPGAVVILPILEDGQVVMIRNERIVVGKILWELPAGTLEPEEPPLETAHRELIEETGYQASNMSFLASFYTSPGICDEKIFAYMACNLNYQGQKLDDTEDISVEILPWAQILAWIKDGTIQDGKTISTLLYYQTYFL</sequence>
<proteinExistence type="inferred from homology"/>
<dbReference type="PATRIC" id="fig|83552.4.peg.960"/>
<gene>
    <name evidence="9" type="ORF">DB43_FM00220</name>
</gene>
<evidence type="ECO:0000313" key="9">
    <source>
        <dbReference type="EMBL" id="KIA77870.1"/>
    </source>
</evidence>
<accession>A0A0C1CA31</accession>
<evidence type="ECO:0000256" key="5">
    <source>
        <dbReference type="ARBA" id="ARBA00022801"/>
    </source>
</evidence>
<comment type="catalytic activity">
    <reaction evidence="1">
        <text>GDP-alpha-D-mannose + H2O = alpha-D-mannose 1-phosphate + GMP + 2 H(+)</text>
        <dbReference type="Rhea" id="RHEA:27978"/>
        <dbReference type="ChEBI" id="CHEBI:15377"/>
        <dbReference type="ChEBI" id="CHEBI:15378"/>
        <dbReference type="ChEBI" id="CHEBI:57527"/>
        <dbReference type="ChEBI" id="CHEBI:58115"/>
        <dbReference type="ChEBI" id="CHEBI:58409"/>
    </reaction>
</comment>
<dbReference type="GO" id="GO:0019693">
    <property type="term" value="P:ribose phosphate metabolic process"/>
    <property type="evidence" value="ECO:0007669"/>
    <property type="project" value="TreeGrafter"/>
</dbReference>
<evidence type="ECO:0000256" key="3">
    <source>
        <dbReference type="ARBA" id="ARBA00007275"/>
    </source>
</evidence>
<dbReference type="SUPFAM" id="SSF55811">
    <property type="entry name" value="Nudix"/>
    <property type="match status" value="1"/>
</dbReference>
<name>A0A0C1CA31_9BACT</name>
<comment type="cofactor">
    <cofactor evidence="2">
        <name>Mg(2+)</name>
        <dbReference type="ChEBI" id="CHEBI:18420"/>
    </cofactor>
</comment>